<feature type="region of interest" description="Disordered" evidence="2">
    <location>
        <begin position="792"/>
        <end position="847"/>
    </location>
</feature>
<evidence type="ECO:0000313" key="4">
    <source>
        <dbReference type="Proteomes" id="UP001595976"/>
    </source>
</evidence>
<protein>
    <submittedName>
        <fullName evidence="3">SEL1-like repeat protein</fullName>
    </submittedName>
</protein>
<dbReference type="PANTHER" id="PTHR11102">
    <property type="entry name" value="SEL-1-LIKE PROTEIN"/>
    <property type="match status" value="1"/>
</dbReference>
<dbReference type="SUPFAM" id="SSF81901">
    <property type="entry name" value="HCP-like"/>
    <property type="match status" value="1"/>
</dbReference>
<feature type="compositionally biased region" description="Low complexity" evidence="2">
    <location>
        <begin position="864"/>
        <end position="880"/>
    </location>
</feature>
<feature type="compositionally biased region" description="Low complexity" evidence="2">
    <location>
        <begin position="724"/>
        <end position="751"/>
    </location>
</feature>
<evidence type="ECO:0000256" key="1">
    <source>
        <dbReference type="SAM" id="Coils"/>
    </source>
</evidence>
<dbReference type="InterPro" id="IPR050767">
    <property type="entry name" value="Sel1_AlgK"/>
</dbReference>
<feature type="compositionally biased region" description="Low complexity" evidence="2">
    <location>
        <begin position="1095"/>
        <end position="1113"/>
    </location>
</feature>
<feature type="region of interest" description="Disordered" evidence="2">
    <location>
        <begin position="1072"/>
        <end position="1113"/>
    </location>
</feature>
<dbReference type="Gene3D" id="1.25.40.10">
    <property type="entry name" value="Tetratricopeptide repeat domain"/>
    <property type="match status" value="1"/>
</dbReference>
<dbReference type="RefSeq" id="WP_158448204.1">
    <property type="nucleotide sequence ID" value="NZ_JBHSLI010000007.1"/>
</dbReference>
<gene>
    <name evidence="3" type="ORF">ACFPK2_17620</name>
</gene>
<dbReference type="InterPro" id="IPR006597">
    <property type="entry name" value="Sel1-like"/>
</dbReference>
<feature type="compositionally biased region" description="Low complexity" evidence="2">
    <location>
        <begin position="826"/>
        <end position="843"/>
    </location>
</feature>
<organism evidence="3 4">
    <name type="scientific">Bosea minatitlanensis</name>
    <dbReference type="NCBI Taxonomy" id="128782"/>
    <lineage>
        <taxon>Bacteria</taxon>
        <taxon>Pseudomonadati</taxon>
        <taxon>Pseudomonadota</taxon>
        <taxon>Alphaproteobacteria</taxon>
        <taxon>Hyphomicrobiales</taxon>
        <taxon>Boseaceae</taxon>
        <taxon>Bosea</taxon>
    </lineage>
</organism>
<dbReference type="SMART" id="SM00671">
    <property type="entry name" value="SEL1"/>
    <property type="match status" value="4"/>
</dbReference>
<feature type="region of interest" description="Disordered" evidence="2">
    <location>
        <begin position="632"/>
        <end position="753"/>
    </location>
</feature>
<dbReference type="InterPro" id="IPR011990">
    <property type="entry name" value="TPR-like_helical_dom_sf"/>
</dbReference>
<feature type="region of interest" description="Disordered" evidence="2">
    <location>
        <begin position="200"/>
        <end position="220"/>
    </location>
</feature>
<dbReference type="Proteomes" id="UP001595976">
    <property type="component" value="Unassembled WGS sequence"/>
</dbReference>
<evidence type="ECO:0000256" key="2">
    <source>
        <dbReference type="SAM" id="MobiDB-lite"/>
    </source>
</evidence>
<name>A0ABW0F5T6_9HYPH</name>
<keyword evidence="1" id="KW-0175">Coiled coil</keyword>
<keyword evidence="4" id="KW-1185">Reference proteome</keyword>
<feature type="region of interest" description="Disordered" evidence="2">
    <location>
        <begin position="564"/>
        <end position="583"/>
    </location>
</feature>
<evidence type="ECO:0000313" key="3">
    <source>
        <dbReference type="EMBL" id="MFC5294812.1"/>
    </source>
</evidence>
<comment type="caution">
    <text evidence="3">The sequence shown here is derived from an EMBL/GenBank/DDBJ whole genome shotgun (WGS) entry which is preliminary data.</text>
</comment>
<dbReference type="Pfam" id="PF08238">
    <property type="entry name" value="Sel1"/>
    <property type="match status" value="4"/>
</dbReference>
<dbReference type="PANTHER" id="PTHR11102:SF160">
    <property type="entry name" value="ERAD-ASSOCIATED E3 UBIQUITIN-PROTEIN LIGASE COMPONENT HRD3"/>
    <property type="match status" value="1"/>
</dbReference>
<accession>A0ABW0F5T6</accession>
<feature type="coiled-coil region" evidence="1">
    <location>
        <begin position="409"/>
        <end position="452"/>
    </location>
</feature>
<reference evidence="4" key="1">
    <citation type="journal article" date="2019" name="Int. J. Syst. Evol. Microbiol.">
        <title>The Global Catalogue of Microorganisms (GCM) 10K type strain sequencing project: providing services to taxonomists for standard genome sequencing and annotation.</title>
        <authorList>
            <consortium name="The Broad Institute Genomics Platform"/>
            <consortium name="The Broad Institute Genome Sequencing Center for Infectious Disease"/>
            <person name="Wu L."/>
            <person name="Ma J."/>
        </authorList>
    </citation>
    <scope>NUCLEOTIDE SEQUENCE [LARGE SCALE GENOMIC DNA]</scope>
    <source>
        <strain evidence="4">CGMCC 1.15643</strain>
    </source>
</reference>
<sequence length="1113" mass="117426">MANSLPWSVKGVDPRTRDAAKAAARRAGMTLGAWLDHKIRDAHEDAFEAEAPAAPPEQLDIAALSERLAQLSQGKTDTAPRIVRQTPSRSEIDALVRQAATAEKLTRETSARTAGALDSIARWIEQTEDRLASGERAAAERQERATSVIAEAIKTMGERIVEIERRAGETRQPAAGERSPRLAFSRDGLAAAVTDIRSRQRLLDRDEDEPAPTEPSSQERISALRADLRELGARLSPEARRGAAQQRPAAPFAAERAASLESKIAALGERLDKLSGRDHFEPILKPLARLEAEVSRLSRDRAQGDHPRLQHDIAELAARVDALASGGAGVDLAPLARDMAELRGLFAQKDGDHRLEELSQQIAMLGFEIGRLRETQPDMREMRSLSAAIDDIRGSLLSSRPRDFEAAPLAALAEQIDRLSQKFDEVATQRPADQLDRRIDLLQQHVEQLAAQSPAAVIRQIETLAERIESIAASSEFARMAETREASADLRPIEDMLRHLADKIDEAGTPGANSDSFEALEQQIAGIAARLDEAAATRSAESGLERTLQDLVVHLRSMRDETAAERAALAQGKGSPAPGKGITELSSLVSGLRDTQISSERQTQDALGALNQTLEAIMGRLANLEGELLGERKPAAGRSATARTLEAAMRPEPAQSTAAQPREPDLAMPGRPGPAGGAARRTEPSLALPASAFDLPLEPGSGRPRPEAAAPSPDAQSVRQSLIAAARRSAKAASEAAAAPAPTAEPAAKSPNRLREIMEKRKRPLLLGLAALILALGTAQVVTTTLRKDTRTVSNQSRGLAAPAATPSEAPAPAPAEPVPAKDRSSAASPASGSAPSGTATAGNGEAASFATPSTAANLPSLEAPQAAPETATAPEPVQPVTGLGELPAGLGSAGLRKAALDGDARAVYELASRAADGPVGSRDPKLALRLFERAAVAGLAPAQFRLGNMFEKGVGAPRDIALARIWYQRAAERGNAKAMHNLAVLSAEGAAGKPDYATATAWFAKAAELGVRDSQYNLAVLLGRGLGAPTDLAQSYVWFTVAAGQGDEDAARKRDEVAQRLKPDELAAAKARAAEWKPKPLDAAANEVAPPPKGWDAGPTAAAAKPGKPSRS</sequence>
<dbReference type="EMBL" id="JBHSLI010000007">
    <property type="protein sequence ID" value="MFC5294812.1"/>
    <property type="molecule type" value="Genomic_DNA"/>
</dbReference>
<feature type="compositionally biased region" description="Basic and acidic residues" evidence="2">
    <location>
        <begin position="1072"/>
        <end position="1081"/>
    </location>
</feature>
<feature type="region of interest" description="Disordered" evidence="2">
    <location>
        <begin position="864"/>
        <end position="886"/>
    </location>
</feature>
<proteinExistence type="predicted"/>